<feature type="compositionally biased region" description="Basic and acidic residues" evidence="1">
    <location>
        <begin position="550"/>
        <end position="564"/>
    </location>
</feature>
<gene>
    <name evidence="2" type="ORF">B0J13DRAFT_555903</name>
</gene>
<dbReference type="AlphaFoldDB" id="A0A9P9ER76"/>
<feature type="compositionally biased region" description="Polar residues" evidence="1">
    <location>
        <begin position="858"/>
        <end position="883"/>
    </location>
</feature>
<dbReference type="EMBL" id="JAGMUU010000011">
    <property type="protein sequence ID" value="KAH7142642.1"/>
    <property type="molecule type" value="Genomic_DNA"/>
</dbReference>
<dbReference type="OrthoDB" id="4835412at2759"/>
<feature type="compositionally biased region" description="Polar residues" evidence="1">
    <location>
        <begin position="778"/>
        <end position="795"/>
    </location>
</feature>
<organism evidence="2 3">
    <name type="scientific">Dactylonectria estremocensis</name>
    <dbReference type="NCBI Taxonomy" id="1079267"/>
    <lineage>
        <taxon>Eukaryota</taxon>
        <taxon>Fungi</taxon>
        <taxon>Dikarya</taxon>
        <taxon>Ascomycota</taxon>
        <taxon>Pezizomycotina</taxon>
        <taxon>Sordariomycetes</taxon>
        <taxon>Hypocreomycetidae</taxon>
        <taxon>Hypocreales</taxon>
        <taxon>Nectriaceae</taxon>
        <taxon>Dactylonectria</taxon>
    </lineage>
</organism>
<feature type="region of interest" description="Disordered" evidence="1">
    <location>
        <begin position="179"/>
        <end position="433"/>
    </location>
</feature>
<comment type="caution">
    <text evidence="2">The sequence shown here is derived from an EMBL/GenBank/DDBJ whole genome shotgun (WGS) entry which is preliminary data.</text>
</comment>
<dbReference type="Proteomes" id="UP000717696">
    <property type="component" value="Unassembled WGS sequence"/>
</dbReference>
<feature type="compositionally biased region" description="Polar residues" evidence="1">
    <location>
        <begin position="232"/>
        <end position="286"/>
    </location>
</feature>
<reference evidence="2" key="1">
    <citation type="journal article" date="2021" name="Nat. Commun.">
        <title>Genetic determinants of endophytism in the Arabidopsis root mycobiome.</title>
        <authorList>
            <person name="Mesny F."/>
            <person name="Miyauchi S."/>
            <person name="Thiergart T."/>
            <person name="Pickel B."/>
            <person name="Atanasova L."/>
            <person name="Karlsson M."/>
            <person name="Huettel B."/>
            <person name="Barry K.W."/>
            <person name="Haridas S."/>
            <person name="Chen C."/>
            <person name="Bauer D."/>
            <person name="Andreopoulos W."/>
            <person name="Pangilinan J."/>
            <person name="LaButti K."/>
            <person name="Riley R."/>
            <person name="Lipzen A."/>
            <person name="Clum A."/>
            <person name="Drula E."/>
            <person name="Henrissat B."/>
            <person name="Kohler A."/>
            <person name="Grigoriev I.V."/>
            <person name="Martin F.M."/>
            <person name="Hacquard S."/>
        </authorList>
    </citation>
    <scope>NUCLEOTIDE SEQUENCE</scope>
    <source>
        <strain evidence="2">MPI-CAGE-AT-0021</strain>
    </source>
</reference>
<feature type="region of interest" description="Disordered" evidence="1">
    <location>
        <begin position="134"/>
        <end position="166"/>
    </location>
</feature>
<evidence type="ECO:0000313" key="3">
    <source>
        <dbReference type="Proteomes" id="UP000717696"/>
    </source>
</evidence>
<feature type="compositionally biased region" description="Polar residues" evidence="1">
    <location>
        <begin position="405"/>
        <end position="422"/>
    </location>
</feature>
<feature type="compositionally biased region" description="Polar residues" evidence="1">
    <location>
        <begin position="300"/>
        <end position="340"/>
    </location>
</feature>
<evidence type="ECO:0000313" key="2">
    <source>
        <dbReference type="EMBL" id="KAH7142642.1"/>
    </source>
</evidence>
<sequence length="970" mass="106505">MSQVVTTANAKLAALWDCVGRWTHEVHQIRCPRDVYQQNYQAIRGRFDHELHQLTQRAIHPDSYQRGADKLVQLAGEIKELEIQYTQSVTAMEQDYQERLDAAHKSFAYGIIDAFGDALSDPWVQDRLRLALIPQESPTETDTAEGEPNTAPDPYTDPEANPGPGEHMMLEAHVAADANPSQELNPATEDPTTEGETPEENPSSGEAKVPLSHENLNPKENPVLEVPGPETNPAQQTSPAPETSTTPQMKLGSETNSALEEDLASQTNPAPQMNSATEANTTSETKPSLEMNVVLETSAAPETSFDSRTNQYSQTNPASDTNPVPETNPSPGSNPASGTNIARDETSQQAKAAHEPNLATASQVSAREGQVANPPGQHEGSHNDASPARSSSNHRMPLDPPAVNLRTSSKRPSATTIDQQQQKRPRHADMPSASEERIVEFEQVFQDGNAQVKYLIAQYPPKTGEWYILECKEHRKHFINNPVIGAAKHLAGHGHGLTREHSLAVRTLGTRVLNCNAALAEKNNDIAKNAFSKRLGFPPRSRVLNRRTRPHPENGAESDRPLYDDGEQIRTQESSGTSIPECVLSPVVGEIYAAHYPRFRFLYPVFVLPWVSFGHFKWKASLLRLTPPCYLFDKKLDLYPRGWAKGYEDGGPLVTQRQYPVIYFDGRRFPEQSDVGWVPVSSFTAFDPDDTNIVHRNSVAEFLQNKDSRLTSDRHASLEQYIVISDDSDTDDPDTGNGVKQENSEEGPARDKRTSDINDENATIGEQGKDSEDRTNRDSQSNGHQGQAEQSSYSEKTNRDNDPDFSHNPIRREDIDRGAGSLSGAQIQSHVRKVLYQRPQPTLPSASERRSEAPFVTGESSKTGQAGFQPHASSGDSSPSQPTKGVEGQRPGTLGNAGQSSQPAPRGGVSQPQYSFVPPRLPEDEDLATLAAQAVMSTAQEVFGDGRPTPFPFPIGEIKGAHVDVYDART</sequence>
<feature type="region of interest" description="Disordered" evidence="1">
    <location>
        <begin position="542"/>
        <end position="564"/>
    </location>
</feature>
<feature type="region of interest" description="Disordered" evidence="1">
    <location>
        <begin position="834"/>
        <end position="921"/>
    </location>
</feature>
<feature type="compositionally biased region" description="Basic and acidic residues" evidence="1">
    <location>
        <begin position="747"/>
        <end position="756"/>
    </location>
</feature>
<feature type="compositionally biased region" description="Basic and acidic residues" evidence="1">
    <location>
        <begin position="767"/>
        <end position="777"/>
    </location>
</feature>
<feature type="region of interest" description="Disordered" evidence="1">
    <location>
        <begin position="722"/>
        <end position="818"/>
    </location>
</feature>
<proteinExistence type="predicted"/>
<evidence type="ECO:0000256" key="1">
    <source>
        <dbReference type="SAM" id="MobiDB-lite"/>
    </source>
</evidence>
<feature type="compositionally biased region" description="Basic and acidic residues" evidence="1">
    <location>
        <begin position="796"/>
        <end position="817"/>
    </location>
</feature>
<protein>
    <submittedName>
        <fullName evidence="2">Uncharacterized protein</fullName>
    </submittedName>
</protein>
<name>A0A9P9ER76_9HYPO</name>
<keyword evidence="3" id="KW-1185">Reference proteome</keyword>
<accession>A0A9P9ER76</accession>